<feature type="region of interest" description="Disordered" evidence="1">
    <location>
        <begin position="232"/>
        <end position="268"/>
    </location>
</feature>
<organism evidence="2 3">
    <name type="scientific">Coniochaeta ligniaria NRRL 30616</name>
    <dbReference type="NCBI Taxonomy" id="1408157"/>
    <lineage>
        <taxon>Eukaryota</taxon>
        <taxon>Fungi</taxon>
        <taxon>Dikarya</taxon>
        <taxon>Ascomycota</taxon>
        <taxon>Pezizomycotina</taxon>
        <taxon>Sordariomycetes</taxon>
        <taxon>Sordariomycetidae</taxon>
        <taxon>Coniochaetales</taxon>
        <taxon>Coniochaetaceae</taxon>
        <taxon>Coniochaeta</taxon>
    </lineage>
</organism>
<dbReference type="Pfam" id="PF05508">
    <property type="entry name" value="Ran-binding"/>
    <property type="match status" value="1"/>
</dbReference>
<keyword evidence="3" id="KW-1185">Reference proteome</keyword>
<dbReference type="PANTHER" id="PTHR31010">
    <property type="entry name" value="RAN-SPECIFIC GTPASE-ACTIVATING PROTEIN 30-RELATED"/>
    <property type="match status" value="1"/>
</dbReference>
<name>A0A1J7IUP3_9PEZI</name>
<feature type="region of interest" description="Disordered" evidence="1">
    <location>
        <begin position="483"/>
        <end position="514"/>
    </location>
</feature>
<gene>
    <name evidence="2" type="ORF">CONLIGDRAFT_647918</name>
</gene>
<proteinExistence type="predicted"/>
<dbReference type="GO" id="GO:0030695">
    <property type="term" value="F:GTPase regulator activity"/>
    <property type="evidence" value="ECO:0007669"/>
    <property type="project" value="TreeGrafter"/>
</dbReference>
<reference evidence="2 3" key="1">
    <citation type="submission" date="2016-10" db="EMBL/GenBank/DDBJ databases">
        <title>Draft genome sequence of Coniochaeta ligniaria NRRL30616, a lignocellulolytic fungus for bioabatement of inhibitors in plant biomass hydrolysates.</title>
        <authorList>
            <consortium name="DOE Joint Genome Institute"/>
            <person name="Jimenez D.J."/>
            <person name="Hector R.E."/>
            <person name="Riley R."/>
            <person name="Sun H."/>
            <person name="Grigoriev I.V."/>
            <person name="Van Elsas J.D."/>
            <person name="Nichols N.N."/>
        </authorList>
    </citation>
    <scope>NUCLEOTIDE SEQUENCE [LARGE SCALE GENOMIC DNA]</scope>
    <source>
        <strain evidence="2 3">NRRL 30616</strain>
    </source>
</reference>
<evidence type="ECO:0000313" key="3">
    <source>
        <dbReference type="Proteomes" id="UP000182658"/>
    </source>
</evidence>
<dbReference type="GO" id="GO:0005737">
    <property type="term" value="C:cytoplasm"/>
    <property type="evidence" value="ECO:0007669"/>
    <property type="project" value="TreeGrafter"/>
</dbReference>
<dbReference type="Proteomes" id="UP000182658">
    <property type="component" value="Unassembled WGS sequence"/>
</dbReference>
<accession>A0A1J7IUP3</accession>
<evidence type="ECO:0000313" key="2">
    <source>
        <dbReference type="EMBL" id="OIW24833.1"/>
    </source>
</evidence>
<dbReference type="OrthoDB" id="512915at2759"/>
<feature type="region of interest" description="Disordered" evidence="1">
    <location>
        <begin position="547"/>
        <end position="571"/>
    </location>
</feature>
<dbReference type="EMBL" id="KV875102">
    <property type="protein sequence ID" value="OIW24833.1"/>
    <property type="molecule type" value="Genomic_DNA"/>
</dbReference>
<dbReference type="InterPro" id="IPR008812">
    <property type="entry name" value="Ran_GTP-bd-rel"/>
</dbReference>
<dbReference type="FunCoup" id="A0A1J7IUP3">
    <property type="interactions" value="10"/>
</dbReference>
<feature type="compositionally biased region" description="Acidic residues" evidence="1">
    <location>
        <begin position="483"/>
        <end position="499"/>
    </location>
</feature>
<feature type="compositionally biased region" description="Basic and acidic residues" evidence="1">
    <location>
        <begin position="255"/>
        <end position="268"/>
    </location>
</feature>
<protein>
    <submittedName>
        <fullName evidence="2">Ran-binding-domain-containing protein</fullName>
    </submittedName>
</protein>
<dbReference type="AlphaFoldDB" id="A0A1J7IUP3"/>
<feature type="region of interest" description="Disordered" evidence="1">
    <location>
        <begin position="403"/>
        <end position="465"/>
    </location>
</feature>
<feature type="compositionally biased region" description="Basic and acidic residues" evidence="1">
    <location>
        <begin position="557"/>
        <end position="567"/>
    </location>
</feature>
<sequence length="652" mass="72151">MDALLASLGMYAVNCAGRLAVKNGIALTAKYTTKQCTRLLKTIDDKGDRAELKKLQKLLNSKIKILSPAIDLIEFKYTTIPPRTWAGRGNAFLESAVPLVKSLHRDIVSLGKRLELAAAVEEAISSQPGSRTTRVLEQQHIEMLGIISEIKSLLARIDGDIPLLQLAITGSGETLSSSMPPGISPSRLMQASTFLSIGDTQFSGDPTRPVQIGPAFTVSLYMLFVGHSSSQAPTNGDWKASKLPATPKTPLSGGKEPDKQEPYGLGDGERKPIWQEVIHKARIRLCRTPLGWAFHRKKGYCPDLAGDFAQASPEAAKSAFATANEYSYHLEIVEDLDDGRLHDEEGPKHQPFDNIAMAGVRESLPIHQISKVFYTNTGKLLNIGSSTENNPVLLLKRDVKAPSPSRLRNEWEEEPVSGHVEDTVGSEASDTDDDDQSDIDRQLFGESEVLDTPQEENGIPDKRNWEFPQHVDQEWIALEVFVEDEEDDSDDEEEDDDTEDQRSETPEGDGTPNKQLAVIKAKLAHARSSSVDNNLLEQIRNISIRLPTPSSPQVAKRQPDDVDKSTDSPESFVARSPFGAITSSLSLMEMLIRLTSLQEFQQTSHLAIPDYILTFFLEETSTTGLKGEQRWKVRREAKKRVGFDPYTDTPTR</sequence>
<dbReference type="PANTHER" id="PTHR31010:SF2">
    <property type="entry name" value="RAN-SPECIFIC GTPASE-ACTIVATING PROTEIN 30"/>
    <property type="match status" value="1"/>
</dbReference>
<dbReference type="GO" id="GO:0005634">
    <property type="term" value="C:nucleus"/>
    <property type="evidence" value="ECO:0007669"/>
    <property type="project" value="TreeGrafter"/>
</dbReference>
<dbReference type="InParanoid" id="A0A1J7IUP3"/>
<evidence type="ECO:0000256" key="1">
    <source>
        <dbReference type="SAM" id="MobiDB-lite"/>
    </source>
</evidence>